<gene>
    <name evidence="1" type="ORF">EBO34_03755</name>
</gene>
<dbReference type="Proteomes" id="UP000278746">
    <property type="component" value="Unassembled WGS sequence"/>
</dbReference>
<evidence type="ECO:0000313" key="1">
    <source>
        <dbReference type="EMBL" id="RNA69081.1"/>
    </source>
</evidence>
<name>A0A3M7TUZ3_9BACI</name>
<dbReference type="EMBL" id="RHIB01000001">
    <property type="protein sequence ID" value="RNA69081.1"/>
    <property type="molecule type" value="Genomic_DNA"/>
</dbReference>
<organism evidence="1 2">
    <name type="scientific">Alteribacter keqinensis</name>
    <dbReference type="NCBI Taxonomy" id="2483800"/>
    <lineage>
        <taxon>Bacteria</taxon>
        <taxon>Bacillati</taxon>
        <taxon>Bacillota</taxon>
        <taxon>Bacilli</taxon>
        <taxon>Bacillales</taxon>
        <taxon>Bacillaceae</taxon>
        <taxon>Alteribacter</taxon>
    </lineage>
</organism>
<sequence>MADNQVRNQLSFTEERLSWALFEIRQFLNSVTLESLCSDGVEKASVEPLLDDIRHLFVYFDEGSDASRTILKSGIFREAAAKKTMYWIFHKCVEAFFQPRLDGWYEDSRAAYSGKSSIRFRSVPPEQVRILLIKIEGPIQEIREELEYYESGYSAR</sequence>
<keyword evidence="2" id="KW-1185">Reference proteome</keyword>
<dbReference type="RefSeq" id="WP_122896603.1">
    <property type="nucleotide sequence ID" value="NZ_RHIB01000001.1"/>
</dbReference>
<dbReference type="OrthoDB" id="2691359at2"/>
<evidence type="ECO:0000313" key="2">
    <source>
        <dbReference type="Proteomes" id="UP000278746"/>
    </source>
</evidence>
<protein>
    <submittedName>
        <fullName evidence="1">DUF3907 family protein</fullName>
    </submittedName>
</protein>
<proteinExistence type="predicted"/>
<accession>A0A3M7TUZ3</accession>
<comment type="caution">
    <text evidence="1">The sequence shown here is derived from an EMBL/GenBank/DDBJ whole genome shotgun (WGS) entry which is preliminary data.</text>
</comment>
<dbReference type="InterPro" id="IPR025013">
    <property type="entry name" value="DUF3907"/>
</dbReference>
<dbReference type="AlphaFoldDB" id="A0A3M7TUZ3"/>
<dbReference type="Pfam" id="PF13047">
    <property type="entry name" value="DUF3907"/>
    <property type="match status" value="1"/>
</dbReference>
<reference evidence="1 2" key="1">
    <citation type="submission" date="2018-10" db="EMBL/GenBank/DDBJ databases">
        <title>Bacillus Keqinensis sp. nov., a moderately halophilic bacterium isolated from a saline-alkaline lake.</title>
        <authorList>
            <person name="Wang H."/>
        </authorList>
    </citation>
    <scope>NUCLEOTIDE SEQUENCE [LARGE SCALE GENOMIC DNA]</scope>
    <source>
        <strain evidence="1 2">KQ-3</strain>
    </source>
</reference>